<protein>
    <submittedName>
        <fullName evidence="1">Uncharacterized protein</fullName>
    </submittedName>
</protein>
<proteinExistence type="predicted"/>
<organism evidence="1 2">
    <name type="scientific">Gregarina niphandrodes</name>
    <name type="common">Septate eugregarine</name>
    <dbReference type="NCBI Taxonomy" id="110365"/>
    <lineage>
        <taxon>Eukaryota</taxon>
        <taxon>Sar</taxon>
        <taxon>Alveolata</taxon>
        <taxon>Apicomplexa</taxon>
        <taxon>Conoidasida</taxon>
        <taxon>Gregarinasina</taxon>
        <taxon>Eugregarinorida</taxon>
        <taxon>Gregarinidae</taxon>
        <taxon>Gregarina</taxon>
    </lineage>
</organism>
<name>A0A023B5K3_GRENI</name>
<evidence type="ECO:0000313" key="1">
    <source>
        <dbReference type="EMBL" id="EZG61008.1"/>
    </source>
</evidence>
<dbReference type="GeneID" id="22913224"/>
<accession>A0A023B5K3</accession>
<dbReference type="AlphaFoldDB" id="A0A023B5K3"/>
<dbReference type="EMBL" id="AFNH02000670">
    <property type="protein sequence ID" value="EZG61008.1"/>
    <property type="molecule type" value="Genomic_DNA"/>
</dbReference>
<dbReference type="RefSeq" id="XP_011130810.1">
    <property type="nucleotide sequence ID" value="XM_011132508.1"/>
</dbReference>
<comment type="caution">
    <text evidence="1">The sequence shown here is derived from an EMBL/GenBank/DDBJ whole genome shotgun (WGS) entry which is preliminary data.</text>
</comment>
<dbReference type="Proteomes" id="UP000019763">
    <property type="component" value="Unassembled WGS sequence"/>
</dbReference>
<reference evidence="1" key="1">
    <citation type="submission" date="2013-12" db="EMBL/GenBank/DDBJ databases">
        <authorList>
            <person name="Omoto C.K."/>
            <person name="Sibley D."/>
            <person name="Venepally P."/>
            <person name="Hadjithomas M."/>
            <person name="Karamycheva S."/>
            <person name="Brunk B."/>
            <person name="Roos D."/>
            <person name="Caler E."/>
            <person name="Lorenzi H."/>
        </authorList>
    </citation>
    <scope>NUCLEOTIDE SEQUENCE</scope>
</reference>
<gene>
    <name evidence="1" type="ORF">GNI_089690</name>
</gene>
<evidence type="ECO:0000313" key="2">
    <source>
        <dbReference type="Proteomes" id="UP000019763"/>
    </source>
</evidence>
<sequence>MFSQYFRVEYWCAENEWALFGPLIQASMPLEQVPITVASLKQSSPSREITLSQLNLNWEKGRSNAVEEEPTVEASDEMSDYAQWLRYCPYLITDRPVLSVYLFSAASSKTLPTPFYDRPLRLGRTT</sequence>
<dbReference type="VEuPathDB" id="CryptoDB:GNI_089690"/>
<keyword evidence="2" id="KW-1185">Reference proteome</keyword>